<evidence type="ECO:0000256" key="3">
    <source>
        <dbReference type="ARBA" id="ARBA00022741"/>
    </source>
</evidence>
<dbReference type="PROSITE" id="PS00211">
    <property type="entry name" value="ABC_TRANSPORTER_1"/>
    <property type="match status" value="1"/>
</dbReference>
<organism evidence="8 9">
    <name type="scientific">Tessaracoccus flavescens</name>
    <dbReference type="NCBI Taxonomy" id="399497"/>
    <lineage>
        <taxon>Bacteria</taxon>
        <taxon>Bacillati</taxon>
        <taxon>Actinomycetota</taxon>
        <taxon>Actinomycetes</taxon>
        <taxon>Propionibacteriales</taxon>
        <taxon>Propionibacteriaceae</taxon>
        <taxon>Tessaracoccus</taxon>
    </lineage>
</organism>
<keyword evidence="3" id="KW-0547">Nucleotide-binding</keyword>
<dbReference type="InterPro" id="IPR003439">
    <property type="entry name" value="ABC_transporter-like_ATP-bd"/>
</dbReference>
<dbReference type="SUPFAM" id="SSF52540">
    <property type="entry name" value="P-loop containing nucleoside triphosphate hydrolases"/>
    <property type="match status" value="1"/>
</dbReference>
<dbReference type="Pfam" id="PF00005">
    <property type="entry name" value="ABC_tran"/>
    <property type="match status" value="1"/>
</dbReference>
<comment type="caution">
    <text evidence="8">The sequence shown here is derived from an EMBL/GenBank/DDBJ whole genome shotgun (WGS) entry which is preliminary data.</text>
</comment>
<dbReference type="PANTHER" id="PTHR42781:SF4">
    <property type="entry name" value="SPERMIDINE_PUTRESCINE IMPORT ATP-BINDING PROTEIN POTA"/>
    <property type="match status" value="1"/>
</dbReference>
<dbReference type="GO" id="GO:0016887">
    <property type="term" value="F:ATP hydrolysis activity"/>
    <property type="evidence" value="ECO:0007669"/>
    <property type="project" value="InterPro"/>
</dbReference>
<reference evidence="8" key="1">
    <citation type="journal article" date="2021" name="PeerJ">
        <title>Extensive microbial diversity within the chicken gut microbiome revealed by metagenomics and culture.</title>
        <authorList>
            <person name="Gilroy R."/>
            <person name="Ravi A."/>
            <person name="Getino M."/>
            <person name="Pursley I."/>
            <person name="Horton D.L."/>
            <person name="Alikhan N.F."/>
            <person name="Baker D."/>
            <person name="Gharbi K."/>
            <person name="Hall N."/>
            <person name="Watson M."/>
            <person name="Adriaenssens E.M."/>
            <person name="Foster-Nyarko E."/>
            <person name="Jarju S."/>
            <person name="Secka A."/>
            <person name="Antonio M."/>
            <person name="Oren A."/>
            <person name="Chaudhuri R.R."/>
            <person name="La Ragione R."/>
            <person name="Hildebrand F."/>
            <person name="Pallen M.J."/>
        </authorList>
    </citation>
    <scope>NUCLEOTIDE SEQUENCE</scope>
    <source>
        <strain evidence="8">ChiGjej3B3-7470</strain>
    </source>
</reference>
<dbReference type="GO" id="GO:0005524">
    <property type="term" value="F:ATP binding"/>
    <property type="evidence" value="ECO:0007669"/>
    <property type="project" value="UniProtKB-KW"/>
</dbReference>
<keyword evidence="4 8" id="KW-0067">ATP-binding</keyword>
<sequence length="356" mass="37169">MTEVRVAAQVAARGLALEIVLPDGDTVAIVGPNGAGKSSLIQLIAGSLRPDAGTVSMGGEEVAGPAGAVPVHRRRVGYLEQRALLFPHLSVLDNVAFGPRARGTSTASARARAAEELAAVGLDELASRKPSQLSGGQAQRVALARTLATDPAVVLLDEPFAALDAEVAPELRRLLRERLRGVTTVLVTHDFLDVVALADRVIELDGGRVVAHGTVEELCQRPTTSFMAGFVGLNLLHGEAVDAHTLQLSDGVTLSGIAPQPIGDGDARAVFSPASVSVFNEPPHGSPRNALPAVVTSIEDRWPSQRVGLRVGDQQLAADLTPAAVRDLELAPGSRVFAVVKATQITITGRGLDHHR</sequence>
<dbReference type="Gene3D" id="2.40.50.100">
    <property type="match status" value="1"/>
</dbReference>
<feature type="domain" description="ABC transporter" evidence="6">
    <location>
        <begin position="4"/>
        <end position="231"/>
    </location>
</feature>
<accession>A0A921EQ06</accession>
<proteinExistence type="predicted"/>
<dbReference type="AlphaFoldDB" id="A0A921EQ06"/>
<gene>
    <name evidence="8" type="ORF">K8V15_09160</name>
</gene>
<evidence type="ECO:0000259" key="7">
    <source>
        <dbReference type="PROSITE" id="PS51866"/>
    </source>
</evidence>
<dbReference type="InterPro" id="IPR017871">
    <property type="entry name" value="ABC_transporter-like_CS"/>
</dbReference>
<evidence type="ECO:0000256" key="2">
    <source>
        <dbReference type="ARBA" id="ARBA00022505"/>
    </source>
</evidence>
<dbReference type="Proteomes" id="UP000712713">
    <property type="component" value="Unassembled WGS sequence"/>
</dbReference>
<evidence type="ECO:0000313" key="8">
    <source>
        <dbReference type="EMBL" id="HJE52122.1"/>
    </source>
</evidence>
<dbReference type="InterPro" id="IPR050093">
    <property type="entry name" value="ABC_SmlMolc_Importer"/>
</dbReference>
<evidence type="ECO:0000259" key="6">
    <source>
        <dbReference type="PROSITE" id="PS50893"/>
    </source>
</evidence>
<keyword evidence="1" id="KW-0813">Transport</keyword>
<dbReference type="InterPro" id="IPR008995">
    <property type="entry name" value="Mo/tungstate-bd_C_term_dom"/>
</dbReference>
<feature type="domain" description="Mop" evidence="7">
    <location>
        <begin position="284"/>
        <end position="349"/>
    </location>
</feature>
<dbReference type="GO" id="GO:0015689">
    <property type="term" value="P:molybdate ion transport"/>
    <property type="evidence" value="ECO:0007669"/>
    <property type="project" value="InterPro"/>
</dbReference>
<dbReference type="SUPFAM" id="SSF50331">
    <property type="entry name" value="MOP-like"/>
    <property type="match status" value="1"/>
</dbReference>
<name>A0A921EQ06_9ACTN</name>
<dbReference type="EMBL" id="DYZF01000234">
    <property type="protein sequence ID" value="HJE52122.1"/>
    <property type="molecule type" value="Genomic_DNA"/>
</dbReference>
<dbReference type="SMART" id="SM00382">
    <property type="entry name" value="AAA"/>
    <property type="match status" value="1"/>
</dbReference>
<evidence type="ECO:0000256" key="1">
    <source>
        <dbReference type="ARBA" id="ARBA00022448"/>
    </source>
</evidence>
<dbReference type="InterPro" id="IPR005116">
    <property type="entry name" value="Transp-assoc_OB_typ1"/>
</dbReference>
<dbReference type="Gene3D" id="3.40.50.300">
    <property type="entry name" value="P-loop containing nucleotide triphosphate hydrolases"/>
    <property type="match status" value="1"/>
</dbReference>
<keyword evidence="2 5" id="KW-0500">Molybdenum</keyword>
<dbReference type="Pfam" id="PF03459">
    <property type="entry name" value="TOBE"/>
    <property type="match status" value="1"/>
</dbReference>
<dbReference type="PROSITE" id="PS50893">
    <property type="entry name" value="ABC_TRANSPORTER_2"/>
    <property type="match status" value="1"/>
</dbReference>
<dbReference type="InterPro" id="IPR027417">
    <property type="entry name" value="P-loop_NTPase"/>
</dbReference>
<evidence type="ECO:0000313" key="9">
    <source>
        <dbReference type="Proteomes" id="UP000712713"/>
    </source>
</evidence>
<dbReference type="InterPro" id="IPR004606">
    <property type="entry name" value="Mop_domain"/>
</dbReference>
<protein>
    <submittedName>
        <fullName evidence="8">ATP-binding cassette domain-containing protein</fullName>
    </submittedName>
</protein>
<evidence type="ECO:0000256" key="4">
    <source>
        <dbReference type="ARBA" id="ARBA00022840"/>
    </source>
</evidence>
<dbReference type="PANTHER" id="PTHR42781">
    <property type="entry name" value="SPERMIDINE/PUTRESCINE IMPORT ATP-BINDING PROTEIN POTA"/>
    <property type="match status" value="1"/>
</dbReference>
<dbReference type="InterPro" id="IPR003593">
    <property type="entry name" value="AAA+_ATPase"/>
</dbReference>
<evidence type="ECO:0000256" key="5">
    <source>
        <dbReference type="PROSITE-ProRule" id="PRU01213"/>
    </source>
</evidence>
<dbReference type="PROSITE" id="PS51866">
    <property type="entry name" value="MOP"/>
    <property type="match status" value="1"/>
</dbReference>
<reference evidence="8" key="2">
    <citation type="submission" date="2021-09" db="EMBL/GenBank/DDBJ databases">
        <authorList>
            <person name="Gilroy R."/>
        </authorList>
    </citation>
    <scope>NUCLEOTIDE SEQUENCE</scope>
    <source>
        <strain evidence="8">ChiGjej3B3-7470</strain>
    </source>
</reference>